<dbReference type="AlphaFoldDB" id="A0A6L2JRE6"/>
<gene>
    <name evidence="1" type="ORF">Tci_011564</name>
</gene>
<accession>A0A6L2JRE6</accession>
<proteinExistence type="predicted"/>
<organism evidence="1">
    <name type="scientific">Tanacetum cinerariifolium</name>
    <name type="common">Dalmatian daisy</name>
    <name type="synonym">Chrysanthemum cinerariifolium</name>
    <dbReference type="NCBI Taxonomy" id="118510"/>
    <lineage>
        <taxon>Eukaryota</taxon>
        <taxon>Viridiplantae</taxon>
        <taxon>Streptophyta</taxon>
        <taxon>Embryophyta</taxon>
        <taxon>Tracheophyta</taxon>
        <taxon>Spermatophyta</taxon>
        <taxon>Magnoliopsida</taxon>
        <taxon>eudicotyledons</taxon>
        <taxon>Gunneridae</taxon>
        <taxon>Pentapetalae</taxon>
        <taxon>asterids</taxon>
        <taxon>campanulids</taxon>
        <taxon>Asterales</taxon>
        <taxon>Asteraceae</taxon>
        <taxon>Asteroideae</taxon>
        <taxon>Anthemideae</taxon>
        <taxon>Anthemidinae</taxon>
        <taxon>Tanacetum</taxon>
    </lineage>
</organism>
<reference evidence="1" key="1">
    <citation type="journal article" date="2019" name="Sci. Rep.">
        <title>Draft genome of Tanacetum cinerariifolium, the natural source of mosquito coil.</title>
        <authorList>
            <person name="Yamashiro T."/>
            <person name="Shiraishi A."/>
            <person name="Satake H."/>
            <person name="Nakayama K."/>
        </authorList>
    </citation>
    <scope>NUCLEOTIDE SEQUENCE</scope>
</reference>
<protein>
    <submittedName>
        <fullName evidence="1">Uncharacterized protein</fullName>
    </submittedName>
</protein>
<comment type="caution">
    <text evidence="1">The sequence shown here is derived from an EMBL/GenBank/DDBJ whole genome shotgun (WGS) entry which is preliminary data.</text>
</comment>
<dbReference type="EMBL" id="BKCJ010001194">
    <property type="protein sequence ID" value="GEU39586.1"/>
    <property type="molecule type" value="Genomic_DNA"/>
</dbReference>
<sequence>MELYIQGKDHGWIILNSVEKGPLIWPTVEQENGIVRLVTYEELSDKEKLQVDCDLKATNIVLQGLVVPTFLPSDDPIACMNKAMAFLSVVFLPRYPSTNNQLISSSNLRNQAIVQDSRVTIQQVQGRQGQNVVGSRSQGNASGLQENTSGQAKVVKCYNCQDPVVADGQVAQTITHNVAFQTNDLDAYDSDCDDISLAKAILMANLLSCELDVLSEGASLCWEGGEMLVGSRGLWWSGKEIRESGQSNWAGKLD</sequence>
<name>A0A6L2JRE6_TANCI</name>
<evidence type="ECO:0000313" key="1">
    <source>
        <dbReference type="EMBL" id="GEU39586.1"/>
    </source>
</evidence>